<dbReference type="Pfam" id="PF00440">
    <property type="entry name" value="TetR_N"/>
    <property type="match status" value="1"/>
</dbReference>
<dbReference type="PANTHER" id="PTHR30328:SF54">
    <property type="entry name" value="HTH-TYPE TRANSCRIPTIONAL REPRESSOR SCO4008"/>
    <property type="match status" value="1"/>
</dbReference>
<dbReference type="GO" id="GO:0003677">
    <property type="term" value="F:DNA binding"/>
    <property type="evidence" value="ECO:0007669"/>
    <property type="project" value="UniProtKB-UniRule"/>
</dbReference>
<dbReference type="Gene3D" id="1.10.357.10">
    <property type="entry name" value="Tetracycline Repressor, domain 2"/>
    <property type="match status" value="1"/>
</dbReference>
<evidence type="ECO:0000313" key="4">
    <source>
        <dbReference type="EMBL" id="GLJ61315.1"/>
    </source>
</evidence>
<evidence type="ECO:0000256" key="2">
    <source>
        <dbReference type="PROSITE-ProRule" id="PRU00335"/>
    </source>
</evidence>
<dbReference type="InterPro" id="IPR009057">
    <property type="entry name" value="Homeodomain-like_sf"/>
</dbReference>
<accession>A0A9W6LWL6</accession>
<reference evidence="4" key="2">
    <citation type="submission" date="2023-01" db="EMBL/GenBank/DDBJ databases">
        <authorList>
            <person name="Sun Q."/>
            <person name="Evtushenko L."/>
        </authorList>
    </citation>
    <scope>NUCLEOTIDE SEQUENCE</scope>
    <source>
        <strain evidence="4">VKM Ac-1020</strain>
    </source>
</reference>
<dbReference type="SUPFAM" id="SSF48498">
    <property type="entry name" value="Tetracyclin repressor-like, C-terminal domain"/>
    <property type="match status" value="1"/>
</dbReference>
<evidence type="ECO:0000256" key="1">
    <source>
        <dbReference type="ARBA" id="ARBA00023125"/>
    </source>
</evidence>
<dbReference type="AlphaFoldDB" id="A0A9W6LWL6"/>
<dbReference type="PRINTS" id="PR00455">
    <property type="entry name" value="HTHTETR"/>
</dbReference>
<dbReference type="InterPro" id="IPR050109">
    <property type="entry name" value="HTH-type_TetR-like_transc_reg"/>
</dbReference>
<dbReference type="PROSITE" id="PS50977">
    <property type="entry name" value="HTH_TETR_2"/>
    <property type="match status" value="1"/>
</dbReference>
<dbReference type="Proteomes" id="UP001142462">
    <property type="component" value="Unassembled WGS sequence"/>
</dbReference>
<reference evidence="4" key="1">
    <citation type="journal article" date="2014" name="Int. J. Syst. Evol. Microbiol.">
        <title>Complete genome sequence of Corynebacterium casei LMG S-19264T (=DSM 44701T), isolated from a smear-ripened cheese.</title>
        <authorList>
            <consortium name="US DOE Joint Genome Institute (JGI-PGF)"/>
            <person name="Walter F."/>
            <person name="Albersmeier A."/>
            <person name="Kalinowski J."/>
            <person name="Ruckert C."/>
        </authorList>
    </citation>
    <scope>NUCLEOTIDE SEQUENCE</scope>
    <source>
        <strain evidence="4">VKM Ac-1020</strain>
    </source>
</reference>
<dbReference type="Pfam" id="PF17926">
    <property type="entry name" value="TetR_C_21"/>
    <property type="match status" value="1"/>
</dbReference>
<name>A0A9W6LWL6_9MICO</name>
<comment type="caution">
    <text evidence="4">The sequence shown here is derived from an EMBL/GenBank/DDBJ whole genome shotgun (WGS) entry which is preliminary data.</text>
</comment>
<dbReference type="GO" id="GO:0006355">
    <property type="term" value="P:regulation of DNA-templated transcription"/>
    <property type="evidence" value="ECO:0007669"/>
    <property type="project" value="UniProtKB-ARBA"/>
</dbReference>
<keyword evidence="1 2" id="KW-0238">DNA-binding</keyword>
<organism evidence="4 5">
    <name type="scientific">Microbacterium barkeri</name>
    <dbReference type="NCBI Taxonomy" id="33917"/>
    <lineage>
        <taxon>Bacteria</taxon>
        <taxon>Bacillati</taxon>
        <taxon>Actinomycetota</taxon>
        <taxon>Actinomycetes</taxon>
        <taxon>Micrococcales</taxon>
        <taxon>Microbacteriaceae</taxon>
        <taxon>Microbacterium</taxon>
    </lineage>
</organism>
<dbReference type="PANTHER" id="PTHR30328">
    <property type="entry name" value="TRANSCRIPTIONAL REPRESSOR"/>
    <property type="match status" value="1"/>
</dbReference>
<dbReference type="InterPro" id="IPR001647">
    <property type="entry name" value="HTH_TetR"/>
</dbReference>
<feature type="domain" description="HTH tetR-type" evidence="3">
    <location>
        <begin position="6"/>
        <end position="66"/>
    </location>
</feature>
<dbReference type="InterPro" id="IPR041467">
    <property type="entry name" value="Sco4008_C"/>
</dbReference>
<protein>
    <submittedName>
        <fullName evidence="4">TetR family transcriptional regulator</fullName>
    </submittedName>
</protein>
<dbReference type="RefSeq" id="WP_271173027.1">
    <property type="nucleotide sequence ID" value="NZ_BSEJ01000005.1"/>
</dbReference>
<feature type="DNA-binding region" description="H-T-H motif" evidence="2">
    <location>
        <begin position="29"/>
        <end position="48"/>
    </location>
</feature>
<gene>
    <name evidence="4" type="ORF">GCM10017576_14440</name>
</gene>
<dbReference type="InterPro" id="IPR036271">
    <property type="entry name" value="Tet_transcr_reg_TetR-rel_C_sf"/>
</dbReference>
<proteinExistence type="predicted"/>
<dbReference type="EMBL" id="BSEJ01000005">
    <property type="protein sequence ID" value="GLJ61315.1"/>
    <property type="molecule type" value="Genomic_DNA"/>
</dbReference>
<dbReference type="SUPFAM" id="SSF46689">
    <property type="entry name" value="Homeodomain-like"/>
    <property type="match status" value="1"/>
</dbReference>
<evidence type="ECO:0000313" key="5">
    <source>
        <dbReference type="Proteomes" id="UP001142462"/>
    </source>
</evidence>
<keyword evidence="5" id="KW-1185">Reference proteome</keyword>
<sequence length="196" mass="21579">MAYTPEETRRRLLEAAVDEFSAHGLAGARVDRIARAAGVNKERIYAHFGDKEALFGAALESELLAVIHAVPIEGEGAEAVLRYVEAVFDYHAAHPQLSRLLAWEGLERETPVAFEARSEAHRRKVAQLRRTLPALDDAAAAELLLTIVTLADGWQVFRSVDRLYVGDAADRPERVAARRAFVVRAVRALLESLVGS</sequence>
<evidence type="ECO:0000259" key="3">
    <source>
        <dbReference type="PROSITE" id="PS50977"/>
    </source>
</evidence>